<feature type="transmembrane region" description="Helical" evidence="12">
    <location>
        <begin position="84"/>
        <end position="109"/>
    </location>
</feature>
<dbReference type="PROSITE" id="PS50283">
    <property type="entry name" value="NA_SOLUT_SYMP_3"/>
    <property type="match status" value="1"/>
</dbReference>
<keyword evidence="8" id="KW-0406">Ion transport</keyword>
<dbReference type="InterPro" id="IPR051163">
    <property type="entry name" value="Sodium:Solute_Symporter_SSF"/>
</dbReference>
<sequence length="424" mass="46720">MFSGTFAILIKGTMEVGGVANTWSIVKEKGRSNLIDFNPDPTIRQSFWRLFVWGLIYGFKLQFTQASFQRIKATPTVAKAKQMYFIACFLFLLISGLAVLDGAVMFAYYHTKGCDPLLAKQVNNQNQLMAKMVRDIFQDIPCLPGLFLASLFSAALSTMSSVLSAMSAMFWEDIVKPHMKPMSERKAMRITQLSVFIFGGLTIIVTFAISGIDGPISRICDITGACIIGALYGMMLLGWFVPRANSLGALVGGMVSFLFVGWISFGKLVSSGVRVDAKLEPASTDNCPVFNVTGMTNATLMEYTYSEATWNSSSTIAGATQTDIVSEPQGLDILYSLSYKWLMPIGFSLVFIVGSIISRFQAREPVDPSLIIPVCDYLCCCIPERIRRKIRCGVEYPGTDKKMVEDEAESMKELVSAQKNVPTI</sequence>
<keyword evidence="10" id="KW-0739">Sodium transport</keyword>
<dbReference type="PANTHER" id="PTHR42985">
    <property type="entry name" value="SODIUM-COUPLED MONOCARBOXYLATE TRANSPORTER"/>
    <property type="match status" value="1"/>
</dbReference>
<feature type="transmembrane region" description="Helical" evidence="12">
    <location>
        <begin position="341"/>
        <end position="360"/>
    </location>
</feature>
<dbReference type="Proteomes" id="UP000242188">
    <property type="component" value="Unassembled WGS sequence"/>
</dbReference>
<protein>
    <submittedName>
        <fullName evidence="13">Sodium/iodide cotransporter</fullName>
    </submittedName>
</protein>
<comment type="caution">
    <text evidence="13">The sequence shown here is derived from an EMBL/GenBank/DDBJ whole genome shotgun (WGS) entry which is preliminary data.</text>
</comment>
<accession>A0A210Q928</accession>
<keyword evidence="9 12" id="KW-0472">Membrane</keyword>
<keyword evidence="3" id="KW-0813">Transport</keyword>
<keyword evidence="7" id="KW-0915">Sodium</keyword>
<dbReference type="EMBL" id="NEDP02004544">
    <property type="protein sequence ID" value="OWF45231.1"/>
    <property type="molecule type" value="Genomic_DNA"/>
</dbReference>
<comment type="similarity">
    <text evidence="2 11">Belongs to the sodium:solute symporter (SSF) (TC 2.A.21) family.</text>
</comment>
<feature type="transmembrane region" description="Helical" evidence="12">
    <location>
        <begin position="190"/>
        <end position="210"/>
    </location>
</feature>
<gene>
    <name evidence="13" type="ORF">KP79_PYT20914</name>
</gene>
<dbReference type="GO" id="GO:0015293">
    <property type="term" value="F:symporter activity"/>
    <property type="evidence" value="ECO:0007669"/>
    <property type="project" value="TreeGrafter"/>
</dbReference>
<dbReference type="GO" id="GO:0005886">
    <property type="term" value="C:plasma membrane"/>
    <property type="evidence" value="ECO:0007669"/>
    <property type="project" value="UniProtKB-SubCell"/>
</dbReference>
<dbReference type="InterPro" id="IPR038377">
    <property type="entry name" value="Na/Glc_symporter_sf"/>
</dbReference>
<dbReference type="InterPro" id="IPR001734">
    <property type="entry name" value="Na/solute_symporter"/>
</dbReference>
<feature type="transmembrane region" description="Helical" evidence="12">
    <location>
        <begin position="222"/>
        <end position="240"/>
    </location>
</feature>
<evidence type="ECO:0000256" key="3">
    <source>
        <dbReference type="ARBA" id="ARBA00022448"/>
    </source>
</evidence>
<name>A0A210Q928_MIZYE</name>
<evidence type="ECO:0000256" key="5">
    <source>
        <dbReference type="ARBA" id="ARBA00022692"/>
    </source>
</evidence>
<dbReference type="GO" id="GO:0006814">
    <property type="term" value="P:sodium ion transport"/>
    <property type="evidence" value="ECO:0007669"/>
    <property type="project" value="UniProtKB-KW"/>
</dbReference>
<evidence type="ECO:0000256" key="2">
    <source>
        <dbReference type="ARBA" id="ARBA00006434"/>
    </source>
</evidence>
<evidence type="ECO:0000256" key="1">
    <source>
        <dbReference type="ARBA" id="ARBA00004651"/>
    </source>
</evidence>
<keyword evidence="4" id="KW-1003">Cell membrane</keyword>
<organism evidence="13 14">
    <name type="scientific">Mizuhopecten yessoensis</name>
    <name type="common">Japanese scallop</name>
    <name type="synonym">Patinopecten yessoensis</name>
    <dbReference type="NCBI Taxonomy" id="6573"/>
    <lineage>
        <taxon>Eukaryota</taxon>
        <taxon>Metazoa</taxon>
        <taxon>Spiralia</taxon>
        <taxon>Lophotrochozoa</taxon>
        <taxon>Mollusca</taxon>
        <taxon>Bivalvia</taxon>
        <taxon>Autobranchia</taxon>
        <taxon>Pteriomorphia</taxon>
        <taxon>Pectinida</taxon>
        <taxon>Pectinoidea</taxon>
        <taxon>Pectinidae</taxon>
        <taxon>Mizuhopecten</taxon>
    </lineage>
</organism>
<keyword evidence="5 12" id="KW-0812">Transmembrane</keyword>
<keyword evidence="14" id="KW-1185">Reference proteome</keyword>
<dbReference type="Gene3D" id="1.20.1730.10">
    <property type="entry name" value="Sodium/glucose cotransporter"/>
    <property type="match status" value="1"/>
</dbReference>
<evidence type="ECO:0000256" key="12">
    <source>
        <dbReference type="SAM" id="Phobius"/>
    </source>
</evidence>
<feature type="transmembrane region" description="Helical" evidence="12">
    <location>
        <begin position="247"/>
        <end position="265"/>
    </location>
</feature>
<evidence type="ECO:0000313" key="14">
    <source>
        <dbReference type="Proteomes" id="UP000242188"/>
    </source>
</evidence>
<feature type="transmembrane region" description="Helical" evidence="12">
    <location>
        <begin position="46"/>
        <end position="63"/>
    </location>
</feature>
<evidence type="ECO:0000256" key="6">
    <source>
        <dbReference type="ARBA" id="ARBA00022989"/>
    </source>
</evidence>
<dbReference type="PANTHER" id="PTHR42985:SF40">
    <property type="entry name" value="LD47995P-RELATED"/>
    <property type="match status" value="1"/>
</dbReference>
<evidence type="ECO:0000256" key="8">
    <source>
        <dbReference type="ARBA" id="ARBA00023065"/>
    </source>
</evidence>
<evidence type="ECO:0000256" key="4">
    <source>
        <dbReference type="ARBA" id="ARBA00022475"/>
    </source>
</evidence>
<evidence type="ECO:0000256" key="9">
    <source>
        <dbReference type="ARBA" id="ARBA00023136"/>
    </source>
</evidence>
<reference evidence="13 14" key="1">
    <citation type="journal article" date="2017" name="Nat. Ecol. Evol.">
        <title>Scallop genome provides insights into evolution of bilaterian karyotype and development.</title>
        <authorList>
            <person name="Wang S."/>
            <person name="Zhang J."/>
            <person name="Jiao W."/>
            <person name="Li J."/>
            <person name="Xun X."/>
            <person name="Sun Y."/>
            <person name="Guo X."/>
            <person name="Huan P."/>
            <person name="Dong B."/>
            <person name="Zhang L."/>
            <person name="Hu X."/>
            <person name="Sun X."/>
            <person name="Wang J."/>
            <person name="Zhao C."/>
            <person name="Wang Y."/>
            <person name="Wang D."/>
            <person name="Huang X."/>
            <person name="Wang R."/>
            <person name="Lv J."/>
            <person name="Li Y."/>
            <person name="Zhang Z."/>
            <person name="Liu B."/>
            <person name="Lu W."/>
            <person name="Hui Y."/>
            <person name="Liang J."/>
            <person name="Zhou Z."/>
            <person name="Hou R."/>
            <person name="Li X."/>
            <person name="Liu Y."/>
            <person name="Li H."/>
            <person name="Ning X."/>
            <person name="Lin Y."/>
            <person name="Zhao L."/>
            <person name="Xing Q."/>
            <person name="Dou J."/>
            <person name="Li Y."/>
            <person name="Mao J."/>
            <person name="Guo H."/>
            <person name="Dou H."/>
            <person name="Li T."/>
            <person name="Mu C."/>
            <person name="Jiang W."/>
            <person name="Fu Q."/>
            <person name="Fu X."/>
            <person name="Miao Y."/>
            <person name="Liu J."/>
            <person name="Yu Q."/>
            <person name="Li R."/>
            <person name="Liao H."/>
            <person name="Li X."/>
            <person name="Kong Y."/>
            <person name="Jiang Z."/>
            <person name="Chourrout D."/>
            <person name="Li R."/>
            <person name="Bao Z."/>
        </authorList>
    </citation>
    <scope>NUCLEOTIDE SEQUENCE [LARGE SCALE GENOMIC DNA]</scope>
    <source>
        <strain evidence="13 14">PY_sf001</strain>
    </source>
</reference>
<comment type="subcellular location">
    <subcellularLocation>
        <location evidence="1">Cell membrane</location>
        <topology evidence="1">Multi-pass membrane protein</topology>
    </subcellularLocation>
</comment>
<feature type="transmembrane region" description="Helical" evidence="12">
    <location>
        <begin position="146"/>
        <end position="170"/>
    </location>
</feature>
<evidence type="ECO:0000256" key="7">
    <source>
        <dbReference type="ARBA" id="ARBA00023053"/>
    </source>
</evidence>
<evidence type="ECO:0000256" key="11">
    <source>
        <dbReference type="RuleBase" id="RU362091"/>
    </source>
</evidence>
<evidence type="ECO:0000313" key="13">
    <source>
        <dbReference type="EMBL" id="OWF45231.1"/>
    </source>
</evidence>
<proteinExistence type="inferred from homology"/>
<evidence type="ECO:0000256" key="10">
    <source>
        <dbReference type="ARBA" id="ARBA00023201"/>
    </source>
</evidence>
<keyword evidence="6 12" id="KW-1133">Transmembrane helix</keyword>
<dbReference type="Pfam" id="PF00474">
    <property type="entry name" value="SSF"/>
    <property type="match status" value="1"/>
</dbReference>
<dbReference type="OrthoDB" id="6132759at2759"/>
<dbReference type="AlphaFoldDB" id="A0A210Q928"/>